<accession>A0A846XBY6</accession>
<reference evidence="1 2" key="1">
    <citation type="submission" date="2020-04" db="EMBL/GenBank/DDBJ databases">
        <title>MicrobeNet Type strains.</title>
        <authorList>
            <person name="Nicholson A.C."/>
        </authorList>
    </citation>
    <scope>NUCLEOTIDE SEQUENCE [LARGE SCALE GENOMIC DNA]</scope>
    <source>
        <strain evidence="1 2">DSM 45078</strain>
    </source>
</reference>
<sequence length="172" mass="19194">MTWIAPDTDRIETVPTGPERPMLQSWLDFHRQTLLAKCSGLGTAQLKQCAVPPSSLSLHGLVRHMSEVERGWLRITAAGQRLAYLYCADTDPNGDFDSIGTADPAADFAVYRRETELADAAVAELPLDHRCRHPAGPEYSLRWVYLHLIEEYARHNGHADLLREQIDGSTGD</sequence>
<dbReference type="RefSeq" id="WP_068036190.1">
    <property type="nucleotide sequence ID" value="NZ_JAAXOO010000001.1"/>
</dbReference>
<protein>
    <submittedName>
        <fullName evidence="1">DinB family protein</fullName>
    </submittedName>
</protein>
<proteinExistence type="predicted"/>
<dbReference type="Proteomes" id="UP000565715">
    <property type="component" value="Unassembled WGS sequence"/>
</dbReference>
<dbReference type="InterPro" id="IPR007061">
    <property type="entry name" value="MST-like"/>
</dbReference>
<dbReference type="Pfam" id="PF04978">
    <property type="entry name" value="MST"/>
    <property type="match status" value="1"/>
</dbReference>
<comment type="caution">
    <text evidence="1">The sequence shown here is derived from an EMBL/GenBank/DDBJ whole genome shotgun (WGS) entry which is preliminary data.</text>
</comment>
<gene>
    <name evidence="1" type="ORF">HGA13_03560</name>
</gene>
<name>A0A846XBY6_9NOCA</name>
<dbReference type="SUPFAM" id="SSF109854">
    <property type="entry name" value="DinB/YfiT-like putative metalloenzymes"/>
    <property type="match status" value="1"/>
</dbReference>
<evidence type="ECO:0000313" key="2">
    <source>
        <dbReference type="Proteomes" id="UP000565715"/>
    </source>
</evidence>
<keyword evidence="2" id="KW-1185">Reference proteome</keyword>
<dbReference type="AlphaFoldDB" id="A0A846XBY6"/>
<dbReference type="Gene3D" id="1.20.120.450">
    <property type="entry name" value="dinb family like domain"/>
    <property type="match status" value="1"/>
</dbReference>
<dbReference type="InterPro" id="IPR034660">
    <property type="entry name" value="DinB/YfiT-like"/>
</dbReference>
<dbReference type="EMBL" id="JAAXOO010000001">
    <property type="protein sequence ID" value="NKY32153.1"/>
    <property type="molecule type" value="Genomic_DNA"/>
</dbReference>
<evidence type="ECO:0000313" key="1">
    <source>
        <dbReference type="EMBL" id="NKY32153.1"/>
    </source>
</evidence>
<organism evidence="1 2">
    <name type="scientific">Nocardia speluncae</name>
    <dbReference type="NCBI Taxonomy" id="419477"/>
    <lineage>
        <taxon>Bacteria</taxon>
        <taxon>Bacillati</taxon>
        <taxon>Actinomycetota</taxon>
        <taxon>Actinomycetes</taxon>
        <taxon>Mycobacteriales</taxon>
        <taxon>Nocardiaceae</taxon>
        <taxon>Nocardia</taxon>
    </lineage>
</organism>